<keyword evidence="7" id="KW-1185">Reference proteome</keyword>
<evidence type="ECO:0000259" key="5">
    <source>
        <dbReference type="PROSITE" id="PS50949"/>
    </source>
</evidence>
<dbReference type="SMART" id="SM00866">
    <property type="entry name" value="UTRA"/>
    <property type="match status" value="1"/>
</dbReference>
<sequence>MPDGRPEKPAPLYERVKQHITERVARGEWADGERLPSEHELMAAFKVSRMTVHRALRELSAEGVISRIQGVGSFVSTPKPRLELIEIRDIAEDVTARGQRHGVKVLRLEAIRAGIEQAMAFDLRPGARIFHSLIVHLEDEMPIQIEERFVNPVFAPAYLDQDFAVLSTTRYLQSVAAATEIEHVVFAFNPDAETRSLLDIGPDEACLRLARRTWVSAVPATHSLFTYPGSRYSLGSRYKVGGEGLNQQRTGASAADVIV</sequence>
<dbReference type="InterPro" id="IPR011663">
    <property type="entry name" value="UTRA"/>
</dbReference>
<dbReference type="PANTHER" id="PTHR44846">
    <property type="entry name" value="MANNOSYL-D-GLYCERATE TRANSPORT/METABOLISM SYSTEM REPRESSOR MNGR-RELATED"/>
    <property type="match status" value="1"/>
</dbReference>
<dbReference type="Gene3D" id="3.40.1410.10">
    <property type="entry name" value="Chorismate lyase-like"/>
    <property type="match status" value="1"/>
</dbReference>
<dbReference type="GO" id="GO:0045892">
    <property type="term" value="P:negative regulation of DNA-templated transcription"/>
    <property type="evidence" value="ECO:0007669"/>
    <property type="project" value="UniProtKB-UniRule"/>
</dbReference>
<dbReference type="GO" id="GO:0003677">
    <property type="term" value="F:DNA binding"/>
    <property type="evidence" value="ECO:0007669"/>
    <property type="project" value="UniProtKB-UniRule"/>
</dbReference>
<dbReference type="NCBIfam" id="TIGR02018">
    <property type="entry name" value="his_ut_repres"/>
    <property type="match status" value="1"/>
</dbReference>
<dbReference type="SMART" id="SM00345">
    <property type="entry name" value="HTH_GNTR"/>
    <property type="match status" value="1"/>
</dbReference>
<dbReference type="FunFam" id="1.10.10.10:FF:000079">
    <property type="entry name" value="GntR family transcriptional regulator"/>
    <property type="match status" value="1"/>
</dbReference>
<dbReference type="InterPro" id="IPR050679">
    <property type="entry name" value="Bact_HTH_transcr_reg"/>
</dbReference>
<evidence type="ECO:0000256" key="2">
    <source>
        <dbReference type="ARBA" id="ARBA00023125"/>
    </source>
</evidence>
<dbReference type="PRINTS" id="PR00035">
    <property type="entry name" value="HTHGNTR"/>
</dbReference>
<dbReference type="RefSeq" id="WP_153481559.1">
    <property type="nucleotide sequence ID" value="NZ_VWNA01000001.1"/>
</dbReference>
<dbReference type="PANTHER" id="PTHR44846:SF16">
    <property type="entry name" value="TRANSCRIPTIONAL REGULATOR PHNF-RELATED"/>
    <property type="match status" value="1"/>
</dbReference>
<accession>A0A6A7Y2M0</accession>
<keyword evidence="3" id="KW-0804">Transcription</keyword>
<name>A0A6A7Y2M0_9HYPH</name>
<keyword evidence="2" id="KW-0238">DNA-binding</keyword>
<dbReference type="InterPro" id="IPR036390">
    <property type="entry name" value="WH_DNA-bd_sf"/>
</dbReference>
<dbReference type="InterPro" id="IPR028978">
    <property type="entry name" value="Chorismate_lyase_/UTRA_dom_sf"/>
</dbReference>
<gene>
    <name evidence="6" type="primary">hutC</name>
    <name evidence="6" type="ORF">F0357_11745</name>
</gene>
<protein>
    <recommendedName>
        <fullName evidence="4">Histidine utilization repressor</fullName>
    </recommendedName>
</protein>
<reference evidence="6 7" key="1">
    <citation type="submission" date="2019-09" db="EMBL/GenBank/DDBJ databases">
        <title>Segnochrobactrum spirostomi gen. nov., sp. nov., isolated from the ciliate Spirostomum cf. yagiui and description of a novel family, Segnochrobactraceae fam. nov. within the order Rhizobiales of the class Alphaproteobacteria.</title>
        <authorList>
            <person name="Akter S."/>
            <person name="Shazib S.U.A."/>
            <person name="Shin M.K."/>
        </authorList>
    </citation>
    <scope>NUCLEOTIDE SEQUENCE [LARGE SCALE GENOMIC DNA]</scope>
    <source>
        <strain evidence="6 7">Sp-1</strain>
    </source>
</reference>
<dbReference type="Pfam" id="PF00392">
    <property type="entry name" value="GntR"/>
    <property type="match status" value="1"/>
</dbReference>
<proteinExistence type="predicted"/>
<dbReference type="Pfam" id="PF07702">
    <property type="entry name" value="UTRA"/>
    <property type="match status" value="1"/>
</dbReference>
<evidence type="ECO:0000313" key="7">
    <source>
        <dbReference type="Proteomes" id="UP000332515"/>
    </source>
</evidence>
<dbReference type="InterPro" id="IPR036388">
    <property type="entry name" value="WH-like_DNA-bd_sf"/>
</dbReference>
<evidence type="ECO:0000256" key="4">
    <source>
        <dbReference type="NCBIfam" id="TIGR02018"/>
    </source>
</evidence>
<evidence type="ECO:0000256" key="1">
    <source>
        <dbReference type="ARBA" id="ARBA00023015"/>
    </source>
</evidence>
<dbReference type="PROSITE" id="PS50949">
    <property type="entry name" value="HTH_GNTR"/>
    <property type="match status" value="1"/>
</dbReference>
<dbReference type="InterPro" id="IPR000524">
    <property type="entry name" value="Tscrpt_reg_HTH_GntR"/>
</dbReference>
<feature type="domain" description="HTH gntR-type" evidence="5">
    <location>
        <begin position="10"/>
        <end position="78"/>
    </location>
</feature>
<dbReference type="Gene3D" id="1.10.10.10">
    <property type="entry name" value="Winged helix-like DNA-binding domain superfamily/Winged helix DNA-binding domain"/>
    <property type="match status" value="1"/>
</dbReference>
<keyword evidence="1" id="KW-0805">Transcription regulation</keyword>
<dbReference type="InterPro" id="IPR010248">
    <property type="entry name" value="His_ut_repres"/>
</dbReference>
<dbReference type="EMBL" id="VWNA01000001">
    <property type="protein sequence ID" value="MQT13303.1"/>
    <property type="molecule type" value="Genomic_DNA"/>
</dbReference>
<dbReference type="SUPFAM" id="SSF64288">
    <property type="entry name" value="Chorismate lyase-like"/>
    <property type="match status" value="1"/>
</dbReference>
<dbReference type="Proteomes" id="UP000332515">
    <property type="component" value="Unassembled WGS sequence"/>
</dbReference>
<organism evidence="6 7">
    <name type="scientific">Segnochrobactrum spirostomi</name>
    <dbReference type="NCBI Taxonomy" id="2608987"/>
    <lineage>
        <taxon>Bacteria</taxon>
        <taxon>Pseudomonadati</taxon>
        <taxon>Pseudomonadota</taxon>
        <taxon>Alphaproteobacteria</taxon>
        <taxon>Hyphomicrobiales</taxon>
        <taxon>Segnochrobactraceae</taxon>
        <taxon>Segnochrobactrum</taxon>
    </lineage>
</organism>
<comment type="caution">
    <text evidence="6">The sequence shown here is derived from an EMBL/GenBank/DDBJ whole genome shotgun (WGS) entry which is preliminary data.</text>
</comment>
<dbReference type="SUPFAM" id="SSF46785">
    <property type="entry name" value="Winged helix' DNA-binding domain"/>
    <property type="match status" value="1"/>
</dbReference>
<dbReference type="GO" id="GO:0003700">
    <property type="term" value="F:DNA-binding transcription factor activity"/>
    <property type="evidence" value="ECO:0007669"/>
    <property type="project" value="UniProtKB-UniRule"/>
</dbReference>
<evidence type="ECO:0000313" key="6">
    <source>
        <dbReference type="EMBL" id="MQT13303.1"/>
    </source>
</evidence>
<evidence type="ECO:0000256" key="3">
    <source>
        <dbReference type="ARBA" id="ARBA00023163"/>
    </source>
</evidence>
<dbReference type="CDD" id="cd07377">
    <property type="entry name" value="WHTH_GntR"/>
    <property type="match status" value="1"/>
</dbReference>
<dbReference type="AlphaFoldDB" id="A0A6A7Y2M0"/>
<dbReference type="GO" id="GO:0006547">
    <property type="term" value="P:L-histidine metabolic process"/>
    <property type="evidence" value="ECO:0007669"/>
    <property type="project" value="UniProtKB-UniRule"/>
</dbReference>